<protein>
    <submittedName>
        <fullName evidence="2">Uncharacterized protein</fullName>
    </submittedName>
</protein>
<dbReference type="EMBL" id="JXTB01000013">
    <property type="protein sequence ID" value="PON77489.1"/>
    <property type="molecule type" value="Genomic_DNA"/>
</dbReference>
<feature type="non-terminal residue" evidence="2">
    <location>
        <position position="1"/>
    </location>
</feature>
<sequence>TRYFKKIIGDIRSDLQIIISIRYFSKHYLFFPSFSSSSSLDLKVGDLVSSASMAGDLVFSTPVHANNALVAPLVPASANFIWYKFLNLFVFFFFSFSKLYKYIIFYFV</sequence>
<comment type="caution">
    <text evidence="2">The sequence shown here is derived from an EMBL/GenBank/DDBJ whole genome shotgun (WGS) entry which is preliminary data.</text>
</comment>
<evidence type="ECO:0000313" key="2">
    <source>
        <dbReference type="EMBL" id="PON77489.1"/>
    </source>
</evidence>
<keyword evidence="1" id="KW-0812">Transmembrane</keyword>
<name>A0A2P5DW58_PARAD</name>
<proteinExistence type="predicted"/>
<keyword evidence="1" id="KW-1133">Transmembrane helix</keyword>
<dbReference type="Proteomes" id="UP000237105">
    <property type="component" value="Unassembled WGS sequence"/>
</dbReference>
<feature type="transmembrane region" description="Helical" evidence="1">
    <location>
        <begin position="80"/>
        <end position="100"/>
    </location>
</feature>
<keyword evidence="3" id="KW-1185">Reference proteome</keyword>
<evidence type="ECO:0000256" key="1">
    <source>
        <dbReference type="SAM" id="Phobius"/>
    </source>
</evidence>
<keyword evidence="1" id="KW-0472">Membrane</keyword>
<reference evidence="3" key="1">
    <citation type="submission" date="2016-06" db="EMBL/GenBank/DDBJ databases">
        <title>Parallel loss of symbiosis genes in relatives of nitrogen-fixing non-legume Parasponia.</title>
        <authorList>
            <person name="Van Velzen R."/>
            <person name="Holmer R."/>
            <person name="Bu F."/>
            <person name="Rutten L."/>
            <person name="Van Zeijl A."/>
            <person name="Liu W."/>
            <person name="Santuari L."/>
            <person name="Cao Q."/>
            <person name="Sharma T."/>
            <person name="Shen D."/>
            <person name="Roswanjaya Y."/>
            <person name="Wardhani T."/>
            <person name="Kalhor M.S."/>
            <person name="Jansen J."/>
            <person name="Van den Hoogen J."/>
            <person name="Gungor B."/>
            <person name="Hartog M."/>
            <person name="Hontelez J."/>
            <person name="Verver J."/>
            <person name="Yang W.-C."/>
            <person name="Schijlen E."/>
            <person name="Repin R."/>
            <person name="Schilthuizen M."/>
            <person name="Schranz E."/>
            <person name="Heidstra R."/>
            <person name="Miyata K."/>
            <person name="Fedorova E."/>
            <person name="Kohlen W."/>
            <person name="Bisseling T."/>
            <person name="Smit S."/>
            <person name="Geurts R."/>
        </authorList>
    </citation>
    <scope>NUCLEOTIDE SEQUENCE [LARGE SCALE GENOMIC DNA]</scope>
    <source>
        <strain evidence="3">cv. WU1-14</strain>
    </source>
</reference>
<accession>A0A2P5DW58</accession>
<organism evidence="2 3">
    <name type="scientific">Parasponia andersonii</name>
    <name type="common">Sponia andersonii</name>
    <dbReference type="NCBI Taxonomy" id="3476"/>
    <lineage>
        <taxon>Eukaryota</taxon>
        <taxon>Viridiplantae</taxon>
        <taxon>Streptophyta</taxon>
        <taxon>Embryophyta</taxon>
        <taxon>Tracheophyta</taxon>
        <taxon>Spermatophyta</taxon>
        <taxon>Magnoliopsida</taxon>
        <taxon>eudicotyledons</taxon>
        <taxon>Gunneridae</taxon>
        <taxon>Pentapetalae</taxon>
        <taxon>rosids</taxon>
        <taxon>fabids</taxon>
        <taxon>Rosales</taxon>
        <taxon>Cannabaceae</taxon>
        <taxon>Parasponia</taxon>
    </lineage>
</organism>
<gene>
    <name evidence="2" type="ORF">PanWU01x14_026500</name>
</gene>
<dbReference type="AlphaFoldDB" id="A0A2P5DW58"/>
<evidence type="ECO:0000313" key="3">
    <source>
        <dbReference type="Proteomes" id="UP000237105"/>
    </source>
</evidence>